<dbReference type="WBParaSite" id="ECPE_0000458601-mRNA-1">
    <property type="protein sequence ID" value="ECPE_0000458601-mRNA-1"/>
    <property type="gene ID" value="ECPE_0000458601"/>
</dbReference>
<feature type="compositionally biased region" description="Polar residues" evidence="1">
    <location>
        <begin position="268"/>
        <end position="284"/>
    </location>
</feature>
<organism evidence="4">
    <name type="scientific">Echinostoma caproni</name>
    <dbReference type="NCBI Taxonomy" id="27848"/>
    <lineage>
        <taxon>Eukaryota</taxon>
        <taxon>Metazoa</taxon>
        <taxon>Spiralia</taxon>
        <taxon>Lophotrochozoa</taxon>
        <taxon>Platyhelminthes</taxon>
        <taxon>Trematoda</taxon>
        <taxon>Digenea</taxon>
        <taxon>Plagiorchiida</taxon>
        <taxon>Echinostomata</taxon>
        <taxon>Echinostomatoidea</taxon>
        <taxon>Echinostomatidae</taxon>
        <taxon>Echinostoma</taxon>
    </lineage>
</organism>
<proteinExistence type="predicted"/>
<dbReference type="OrthoDB" id="6280625at2759"/>
<dbReference type="Proteomes" id="UP000272942">
    <property type="component" value="Unassembled WGS sequence"/>
</dbReference>
<feature type="compositionally biased region" description="Basic and acidic residues" evidence="1">
    <location>
        <begin position="373"/>
        <end position="384"/>
    </location>
</feature>
<feature type="compositionally biased region" description="Basic and acidic residues" evidence="1">
    <location>
        <begin position="505"/>
        <end position="515"/>
    </location>
</feature>
<accession>A0A183AC89</accession>
<sequence>MHVLSMNNGSVVALNRTASNSTLASPGLPITGATSTMSTASVHVFRFPSAALAKLFWQYAVACHAFFRIREPSSGGGGVGFRGSVAGSTMTSISATAFYAAIQRATGGFRRYFSLARRDSTVTASLSGPVGGIGRTLSTVMELRRNSRVFDRGFSRENESVGNLNTISLANSRIIHTPRHLTCSPTYHVIQDEDRKEAVASSRRSNRRSLVSSNTNVTFAPSAGMRSSSNNSLIETPVGVSNAVPVKTYTQMPPPGARASYAGKHWGSRQSETTAATSRYSSMSAVGPRQSKRPAPGTNSSMSASYQHPQQESYPLGSRGSSTPADKSTRTRGSKSGSPTAPGPSSRTSQRRGPPASPSRSHANATSPKSLRRTPEPRNTDRFRQSPGQFNDDENDLNGLNHSEPSDSDLTLNGGDFDETEAAGYWHQRRAQAVRGTGRTPSSNRMRTNSGSSRPDISAKRRLAPEPFLGSSELPPGTEMVYKAGFSRTGSSAIHRVPLTGSTKTVDKLDSHREGGGGCGGDGDGGGCGGDGGGAGGAGGCGCGDGGGGCGDGGDGCGGDGGGGDGCGDGGYGGGGCGGGGGGGGGIQNTRSDTC</sequence>
<feature type="compositionally biased region" description="Polar residues" evidence="1">
    <location>
        <begin position="439"/>
        <end position="455"/>
    </location>
</feature>
<evidence type="ECO:0000313" key="2">
    <source>
        <dbReference type="EMBL" id="VDP73003.1"/>
    </source>
</evidence>
<feature type="compositionally biased region" description="Polar residues" evidence="1">
    <location>
        <begin position="297"/>
        <end position="326"/>
    </location>
</feature>
<reference evidence="4" key="1">
    <citation type="submission" date="2016-06" db="UniProtKB">
        <authorList>
            <consortium name="WormBaseParasite"/>
        </authorList>
    </citation>
    <scope>IDENTIFICATION</scope>
</reference>
<feature type="region of interest" description="Disordered" evidence="1">
    <location>
        <begin position="493"/>
        <end position="516"/>
    </location>
</feature>
<dbReference type="AlphaFoldDB" id="A0A183AC89"/>
<feature type="compositionally biased region" description="Polar residues" evidence="1">
    <location>
        <begin position="398"/>
        <end position="411"/>
    </location>
</feature>
<protein>
    <submittedName>
        <fullName evidence="4">Protein kinase domain-containing protein</fullName>
    </submittedName>
</protein>
<evidence type="ECO:0000256" key="1">
    <source>
        <dbReference type="SAM" id="MobiDB-lite"/>
    </source>
</evidence>
<evidence type="ECO:0000313" key="4">
    <source>
        <dbReference type="WBParaSite" id="ECPE_0000458601-mRNA-1"/>
    </source>
</evidence>
<reference evidence="2 3" key="2">
    <citation type="submission" date="2018-11" db="EMBL/GenBank/DDBJ databases">
        <authorList>
            <consortium name="Pathogen Informatics"/>
        </authorList>
    </citation>
    <scope>NUCLEOTIDE SEQUENCE [LARGE SCALE GENOMIC DNA]</scope>
    <source>
        <strain evidence="2 3">Egypt</strain>
    </source>
</reference>
<dbReference type="EMBL" id="UZAN01041430">
    <property type="protein sequence ID" value="VDP73003.1"/>
    <property type="molecule type" value="Genomic_DNA"/>
</dbReference>
<gene>
    <name evidence="2" type="ORF">ECPE_LOCUS4574</name>
</gene>
<feature type="compositionally biased region" description="Polar residues" evidence="1">
    <location>
        <begin position="358"/>
        <end position="369"/>
    </location>
</feature>
<keyword evidence="3" id="KW-1185">Reference proteome</keyword>
<name>A0A183AC89_9TREM</name>
<evidence type="ECO:0000313" key="3">
    <source>
        <dbReference type="Proteomes" id="UP000272942"/>
    </source>
</evidence>
<feature type="region of interest" description="Disordered" evidence="1">
    <location>
        <begin position="246"/>
        <end position="477"/>
    </location>
</feature>
<feature type="compositionally biased region" description="Polar residues" evidence="1">
    <location>
        <begin position="334"/>
        <end position="348"/>
    </location>
</feature>